<dbReference type="InterPro" id="IPR006076">
    <property type="entry name" value="FAD-dep_OxRdtase"/>
</dbReference>
<dbReference type="SUPFAM" id="SSF51905">
    <property type="entry name" value="FAD/NAD(P)-binding domain"/>
    <property type="match status" value="1"/>
</dbReference>
<evidence type="ECO:0000313" key="4">
    <source>
        <dbReference type="Proteomes" id="UP000318065"/>
    </source>
</evidence>
<dbReference type="RefSeq" id="WP_172620590.1">
    <property type="nucleotide sequence ID" value="NZ_AP019791.1"/>
</dbReference>
<dbReference type="Pfam" id="PF01266">
    <property type="entry name" value="DAO"/>
    <property type="match status" value="1"/>
</dbReference>
<organism evidence="3 4">
    <name type="scientific">Rubrobacter xylanophilus</name>
    <dbReference type="NCBI Taxonomy" id="49319"/>
    <lineage>
        <taxon>Bacteria</taxon>
        <taxon>Bacillati</taxon>
        <taxon>Actinomycetota</taxon>
        <taxon>Rubrobacteria</taxon>
        <taxon>Rubrobacterales</taxon>
        <taxon>Rubrobacteraceae</taxon>
        <taxon>Rubrobacter</taxon>
    </lineage>
</organism>
<dbReference type="EMBL" id="AP019791">
    <property type="protein sequence ID" value="BBL78325.1"/>
    <property type="molecule type" value="Genomic_DNA"/>
</dbReference>
<evidence type="ECO:0000259" key="2">
    <source>
        <dbReference type="Pfam" id="PF01266"/>
    </source>
</evidence>
<protein>
    <recommendedName>
        <fullName evidence="2">FAD dependent oxidoreductase domain-containing protein</fullName>
    </recommendedName>
</protein>
<reference evidence="3" key="1">
    <citation type="journal article" date="2019" name="Microbiol. Resour. Announc.">
        <title>Complete Genome Sequence of Rubrobacter xylanophilus Strain AA3-22, Isolated from Arima Onsen in Japan.</title>
        <authorList>
            <person name="Tomariguchi N."/>
            <person name="Miyazaki K."/>
        </authorList>
    </citation>
    <scope>NUCLEOTIDE SEQUENCE [LARGE SCALE GENOMIC DNA]</scope>
    <source>
        <strain evidence="3">AA3-22</strain>
    </source>
</reference>
<dbReference type="GO" id="GO:0005737">
    <property type="term" value="C:cytoplasm"/>
    <property type="evidence" value="ECO:0007669"/>
    <property type="project" value="TreeGrafter"/>
</dbReference>
<keyword evidence="4" id="KW-1185">Reference proteome</keyword>
<sequence length="460" mass="51038">MQDYTGVSYWLETAGDDLRPRPALEGDCEADVAVLGAGYTGLWTAYYLLRRDPGLRVVLVEREISGFGASGRNGAWCSPSMSVTAPELVRRYGREAASRMLRAVRDSIDEIRRVAREENLDIGFRKGGVLRVARGRHELPALRASHEGLAGLGLGDGCRLLSAGELEERVRVAGAEGAFFDPQGAVIHPGRLVRGLARLVERRGGVIYERTGVRDLRPGKRPVLVTDRGEVRARAIVLAGEAYLARLRRTHRQVLPIYSLIVLTEPLSPELWEEIGWENHECLSSFRLSVDYLSRTQDGRILFGGRGAPYHFGSAIRDEYDRDEATHAMLRRSLTEWFPALRGVRFTHAWGGPIGVKRDWMPTAAYDPAGGVAAAYGYAGQGVAVSNLAGRILAALITGEDSELLDLPMVNHRSRDWEPEPLRWLAVRYIQHALARLDEKGRRTGRPPTGRSLAERLSRH</sequence>
<proteinExistence type="predicted"/>
<name>A0A510HGF7_9ACTN</name>
<evidence type="ECO:0000313" key="3">
    <source>
        <dbReference type="EMBL" id="BBL78325.1"/>
    </source>
</evidence>
<dbReference type="PANTHER" id="PTHR13847:SF285">
    <property type="entry name" value="FAD DEPENDENT OXIDOREDUCTASE DOMAIN-CONTAINING PROTEIN"/>
    <property type="match status" value="1"/>
</dbReference>
<evidence type="ECO:0000256" key="1">
    <source>
        <dbReference type="SAM" id="MobiDB-lite"/>
    </source>
</evidence>
<feature type="region of interest" description="Disordered" evidence="1">
    <location>
        <begin position="439"/>
        <end position="460"/>
    </location>
</feature>
<dbReference type="Proteomes" id="UP000318065">
    <property type="component" value="Chromosome"/>
</dbReference>
<gene>
    <name evidence="3" type="ORF">RxyAA322_01790</name>
</gene>
<dbReference type="AlphaFoldDB" id="A0A510HGF7"/>
<accession>A0A510HGF7</accession>
<feature type="domain" description="FAD dependent oxidoreductase" evidence="2">
    <location>
        <begin position="31"/>
        <end position="396"/>
    </location>
</feature>
<dbReference type="InterPro" id="IPR036188">
    <property type="entry name" value="FAD/NAD-bd_sf"/>
</dbReference>
<dbReference type="Gene3D" id="3.30.9.10">
    <property type="entry name" value="D-Amino Acid Oxidase, subunit A, domain 2"/>
    <property type="match status" value="1"/>
</dbReference>
<dbReference type="PANTHER" id="PTHR13847">
    <property type="entry name" value="SARCOSINE DEHYDROGENASE-RELATED"/>
    <property type="match status" value="1"/>
</dbReference>
<dbReference type="Gene3D" id="3.50.50.60">
    <property type="entry name" value="FAD/NAD(P)-binding domain"/>
    <property type="match status" value="1"/>
</dbReference>